<protein>
    <submittedName>
        <fullName evidence="1">Uncharacterized protein</fullName>
    </submittedName>
</protein>
<keyword evidence="2" id="KW-1185">Reference proteome</keyword>
<sequence length="97" mass="10905">MQGRQGEKRIPVLLCHLSDTDKEKEKGFHFSVWVQRPAKAELFVCAVQEIGNLKGTQYYNAQISLISRKVIIVTNGENKLSMVKIAQQNLGLDGFVT</sequence>
<reference evidence="1 2" key="3">
    <citation type="journal article" date="2010" name="BMC Genomics">
        <title>Transcriptome sequencing and comparative analysis of cucumber flowers with different sex types.</title>
        <authorList>
            <person name="Guo S."/>
            <person name="Zheng Y."/>
            <person name="Joung J.G."/>
            <person name="Liu S."/>
            <person name="Zhang Z."/>
            <person name="Crasta O.R."/>
            <person name="Sobral B.W."/>
            <person name="Xu Y."/>
            <person name="Huang S."/>
            <person name="Fei Z."/>
        </authorList>
    </citation>
    <scope>NUCLEOTIDE SEQUENCE [LARGE SCALE GENOMIC DNA]</scope>
    <source>
        <strain evidence="2">cv. 9930</strain>
    </source>
</reference>
<dbReference type="AlphaFoldDB" id="A0A0A0K760"/>
<name>A0A0A0K760_CUCSA</name>
<evidence type="ECO:0000313" key="2">
    <source>
        <dbReference type="Proteomes" id="UP000029981"/>
    </source>
</evidence>
<reference evidence="1 2" key="2">
    <citation type="journal article" date="2009" name="PLoS ONE">
        <title>An integrated genetic and cytogenetic map of the cucumber genome.</title>
        <authorList>
            <person name="Ren Y."/>
            <person name="Zhang Z."/>
            <person name="Liu J."/>
            <person name="Staub J.E."/>
            <person name="Han Y."/>
            <person name="Cheng Z."/>
            <person name="Li X."/>
            <person name="Lu J."/>
            <person name="Miao H."/>
            <person name="Kang H."/>
            <person name="Xie B."/>
            <person name="Gu X."/>
            <person name="Wang X."/>
            <person name="Du Y."/>
            <person name="Jin W."/>
            <person name="Huang S."/>
        </authorList>
    </citation>
    <scope>NUCLEOTIDE SEQUENCE [LARGE SCALE GENOMIC DNA]</scope>
    <source>
        <strain evidence="2">cv. 9930</strain>
    </source>
</reference>
<dbReference type="Gramene" id="KGN45328">
    <property type="protein sequence ID" value="KGN45328"/>
    <property type="gene ID" value="Csa_7G435530"/>
</dbReference>
<reference evidence="1 2" key="1">
    <citation type="journal article" date="2009" name="Nat. Genet.">
        <title>The genome of the cucumber, Cucumis sativus L.</title>
        <authorList>
            <person name="Huang S."/>
            <person name="Li R."/>
            <person name="Zhang Z."/>
            <person name="Li L."/>
            <person name="Gu X."/>
            <person name="Fan W."/>
            <person name="Lucas W.J."/>
            <person name="Wang X."/>
            <person name="Xie B."/>
            <person name="Ni P."/>
            <person name="Ren Y."/>
            <person name="Zhu H."/>
            <person name="Li J."/>
            <person name="Lin K."/>
            <person name="Jin W."/>
            <person name="Fei Z."/>
            <person name="Li G."/>
            <person name="Staub J."/>
            <person name="Kilian A."/>
            <person name="van der Vossen E.A."/>
            <person name="Wu Y."/>
            <person name="Guo J."/>
            <person name="He J."/>
            <person name="Jia Z."/>
            <person name="Ren Y."/>
            <person name="Tian G."/>
            <person name="Lu Y."/>
            <person name="Ruan J."/>
            <person name="Qian W."/>
            <person name="Wang M."/>
            <person name="Huang Q."/>
            <person name="Li B."/>
            <person name="Xuan Z."/>
            <person name="Cao J."/>
            <person name="Asan"/>
            <person name="Wu Z."/>
            <person name="Zhang J."/>
            <person name="Cai Q."/>
            <person name="Bai Y."/>
            <person name="Zhao B."/>
            <person name="Han Y."/>
            <person name="Li Y."/>
            <person name="Li X."/>
            <person name="Wang S."/>
            <person name="Shi Q."/>
            <person name="Liu S."/>
            <person name="Cho W.K."/>
            <person name="Kim J.Y."/>
            <person name="Xu Y."/>
            <person name="Heller-Uszynska K."/>
            <person name="Miao H."/>
            <person name="Cheng Z."/>
            <person name="Zhang S."/>
            <person name="Wu J."/>
            <person name="Yang Y."/>
            <person name="Kang H."/>
            <person name="Li M."/>
            <person name="Liang H."/>
            <person name="Ren X."/>
            <person name="Shi Z."/>
            <person name="Wen M."/>
            <person name="Jian M."/>
            <person name="Yang H."/>
            <person name="Zhang G."/>
            <person name="Yang Z."/>
            <person name="Chen R."/>
            <person name="Liu S."/>
            <person name="Li J."/>
            <person name="Ma L."/>
            <person name="Liu H."/>
            <person name="Zhou Y."/>
            <person name="Zhao J."/>
            <person name="Fang X."/>
            <person name="Li G."/>
            <person name="Fang L."/>
            <person name="Li Y."/>
            <person name="Liu D."/>
            <person name="Zheng H."/>
            <person name="Zhang Y."/>
            <person name="Qin N."/>
            <person name="Li Z."/>
            <person name="Yang G."/>
            <person name="Yang S."/>
            <person name="Bolund L."/>
            <person name="Kristiansen K."/>
            <person name="Zheng H."/>
            <person name="Li S."/>
            <person name="Zhang X."/>
            <person name="Yang H."/>
            <person name="Wang J."/>
            <person name="Sun R."/>
            <person name="Zhang B."/>
            <person name="Jiang S."/>
            <person name="Wang J."/>
            <person name="Du Y."/>
            <person name="Li S."/>
        </authorList>
    </citation>
    <scope>NUCLEOTIDE SEQUENCE [LARGE SCALE GENOMIC DNA]</scope>
    <source>
        <strain evidence="2">cv. 9930</strain>
    </source>
</reference>
<dbReference type="Proteomes" id="UP000029981">
    <property type="component" value="Chromosome 7"/>
</dbReference>
<gene>
    <name evidence="1" type="ORF">Csa_7G435530</name>
</gene>
<proteinExistence type="predicted"/>
<reference evidence="1 2" key="4">
    <citation type="journal article" date="2011" name="BMC Genomics">
        <title>RNA-Seq improves annotation of protein-coding genes in the cucumber genome.</title>
        <authorList>
            <person name="Li Z."/>
            <person name="Zhang Z."/>
            <person name="Yan P."/>
            <person name="Huang S."/>
            <person name="Fei Z."/>
            <person name="Lin K."/>
        </authorList>
    </citation>
    <scope>NUCLEOTIDE SEQUENCE [LARGE SCALE GENOMIC DNA]</scope>
    <source>
        <strain evidence="2">cv. 9930</strain>
    </source>
</reference>
<dbReference type="EMBL" id="CM002928">
    <property type="protein sequence ID" value="KGN45328.1"/>
    <property type="molecule type" value="Genomic_DNA"/>
</dbReference>
<organism evidence="1 2">
    <name type="scientific">Cucumis sativus</name>
    <name type="common">Cucumber</name>
    <dbReference type="NCBI Taxonomy" id="3659"/>
    <lineage>
        <taxon>Eukaryota</taxon>
        <taxon>Viridiplantae</taxon>
        <taxon>Streptophyta</taxon>
        <taxon>Embryophyta</taxon>
        <taxon>Tracheophyta</taxon>
        <taxon>Spermatophyta</taxon>
        <taxon>Magnoliopsida</taxon>
        <taxon>eudicotyledons</taxon>
        <taxon>Gunneridae</taxon>
        <taxon>Pentapetalae</taxon>
        <taxon>rosids</taxon>
        <taxon>fabids</taxon>
        <taxon>Cucurbitales</taxon>
        <taxon>Cucurbitaceae</taxon>
        <taxon>Benincaseae</taxon>
        <taxon>Cucumis</taxon>
    </lineage>
</organism>
<accession>A0A0A0K760</accession>
<evidence type="ECO:0000313" key="1">
    <source>
        <dbReference type="EMBL" id="KGN45328.1"/>
    </source>
</evidence>